<dbReference type="SUPFAM" id="SSF50129">
    <property type="entry name" value="GroES-like"/>
    <property type="match status" value="1"/>
</dbReference>
<dbReference type="InterPro" id="IPR011032">
    <property type="entry name" value="GroES-like_sf"/>
</dbReference>
<evidence type="ECO:0000256" key="5">
    <source>
        <dbReference type="ARBA" id="ARBA00023002"/>
    </source>
</evidence>
<dbReference type="PANTHER" id="PTHR43350:SF2">
    <property type="entry name" value="GROES-LIKE ZINC-BINDING ALCOHOL DEHYDROGENASE FAMILY PROTEIN"/>
    <property type="match status" value="1"/>
</dbReference>
<protein>
    <submittedName>
        <fullName evidence="8">Alcohol dehydrogenase</fullName>
    </submittedName>
</protein>
<evidence type="ECO:0000256" key="4">
    <source>
        <dbReference type="ARBA" id="ARBA00022833"/>
    </source>
</evidence>
<dbReference type="InterPro" id="IPR036291">
    <property type="entry name" value="NAD(P)-bd_dom_sf"/>
</dbReference>
<evidence type="ECO:0000256" key="2">
    <source>
        <dbReference type="ARBA" id="ARBA00008072"/>
    </source>
</evidence>
<feature type="domain" description="Alcohol dehydrogenase-like C-terminal" evidence="6">
    <location>
        <begin position="164"/>
        <end position="277"/>
    </location>
</feature>
<evidence type="ECO:0000259" key="7">
    <source>
        <dbReference type="Pfam" id="PF08240"/>
    </source>
</evidence>
<dbReference type="PANTHER" id="PTHR43350">
    <property type="entry name" value="NAD-DEPENDENT ALCOHOL DEHYDROGENASE"/>
    <property type="match status" value="1"/>
</dbReference>
<name>A0A7C5AMJ5_9BACT</name>
<proteinExistence type="inferred from homology"/>
<sequence length="320" mass="34143">MLALYFDGDLRLLEVPKPEPGPGEVLIRVHLAGVCRTDIEVLHGYRPFTGILGHEFVGVVEGPPDSPWLGRRMVGEINLACGSCPWCRQGLARHCRSRRVLGIQGRDGVFAQFLTLPAANLHAVPDNLPDEAAVFTEPLAAALAVTGSISGLAESRVLVVGDGPLGLLSAFVLTLQGAEVHLAGHYAEHLALAEPYGVKGFLETDLRGRDYEVVVEASGSPRGLALALERVRPRGTVILKSTYKGQVPLDPATLVVPEVRLVGSRCGPFPAALRLMARGWIDPQPLISQRFPLSQACVAMAQAQQPGVLKVLLDCKAEGG</sequence>
<keyword evidence="4" id="KW-0862">Zinc</keyword>
<accession>A0A7C5AMJ5</accession>
<keyword evidence="3" id="KW-0479">Metal-binding</keyword>
<dbReference type="Pfam" id="PF08240">
    <property type="entry name" value="ADH_N"/>
    <property type="match status" value="1"/>
</dbReference>
<comment type="caution">
    <text evidence="8">The sequence shown here is derived from an EMBL/GenBank/DDBJ whole genome shotgun (WGS) entry which is preliminary data.</text>
</comment>
<dbReference type="CDD" id="cd08242">
    <property type="entry name" value="MDR_like"/>
    <property type="match status" value="1"/>
</dbReference>
<organism evidence="8">
    <name type="scientific">Desulfobacca acetoxidans</name>
    <dbReference type="NCBI Taxonomy" id="60893"/>
    <lineage>
        <taxon>Bacteria</taxon>
        <taxon>Pseudomonadati</taxon>
        <taxon>Thermodesulfobacteriota</taxon>
        <taxon>Desulfobaccia</taxon>
        <taxon>Desulfobaccales</taxon>
        <taxon>Desulfobaccaceae</taxon>
        <taxon>Desulfobacca</taxon>
    </lineage>
</organism>
<dbReference type="EMBL" id="DTKJ01000059">
    <property type="protein sequence ID" value="HGZ12366.1"/>
    <property type="molecule type" value="Genomic_DNA"/>
</dbReference>
<comment type="similarity">
    <text evidence="2">Belongs to the zinc-containing alcohol dehydrogenase family.</text>
</comment>
<evidence type="ECO:0000259" key="6">
    <source>
        <dbReference type="Pfam" id="PF00107"/>
    </source>
</evidence>
<evidence type="ECO:0000256" key="1">
    <source>
        <dbReference type="ARBA" id="ARBA00001947"/>
    </source>
</evidence>
<dbReference type="GO" id="GO:0046872">
    <property type="term" value="F:metal ion binding"/>
    <property type="evidence" value="ECO:0007669"/>
    <property type="project" value="UniProtKB-KW"/>
</dbReference>
<dbReference type="Gene3D" id="3.90.180.10">
    <property type="entry name" value="Medium-chain alcohol dehydrogenases, catalytic domain"/>
    <property type="match status" value="1"/>
</dbReference>
<dbReference type="InterPro" id="IPR013154">
    <property type="entry name" value="ADH-like_N"/>
</dbReference>
<reference evidence="8" key="1">
    <citation type="journal article" date="2020" name="mSystems">
        <title>Genome- and Community-Level Interaction Insights into Carbon Utilization and Element Cycling Functions of Hydrothermarchaeota in Hydrothermal Sediment.</title>
        <authorList>
            <person name="Zhou Z."/>
            <person name="Liu Y."/>
            <person name="Xu W."/>
            <person name="Pan J."/>
            <person name="Luo Z.H."/>
            <person name="Li M."/>
        </authorList>
    </citation>
    <scope>NUCLEOTIDE SEQUENCE [LARGE SCALE GENOMIC DNA]</scope>
    <source>
        <strain evidence="8">SpSt-853</strain>
    </source>
</reference>
<dbReference type="SUPFAM" id="SSF51735">
    <property type="entry name" value="NAD(P)-binding Rossmann-fold domains"/>
    <property type="match status" value="1"/>
</dbReference>
<evidence type="ECO:0000313" key="8">
    <source>
        <dbReference type="EMBL" id="HGZ12366.1"/>
    </source>
</evidence>
<evidence type="ECO:0000256" key="3">
    <source>
        <dbReference type="ARBA" id="ARBA00022723"/>
    </source>
</evidence>
<keyword evidence="5" id="KW-0560">Oxidoreductase</keyword>
<dbReference type="GO" id="GO:0016491">
    <property type="term" value="F:oxidoreductase activity"/>
    <property type="evidence" value="ECO:0007669"/>
    <property type="project" value="UniProtKB-KW"/>
</dbReference>
<dbReference type="InterPro" id="IPR013149">
    <property type="entry name" value="ADH-like_C"/>
</dbReference>
<dbReference type="Gene3D" id="3.40.50.720">
    <property type="entry name" value="NAD(P)-binding Rossmann-like Domain"/>
    <property type="match status" value="1"/>
</dbReference>
<gene>
    <name evidence="8" type="ORF">ENW48_09115</name>
</gene>
<feature type="domain" description="Alcohol dehydrogenase-like N-terminal" evidence="7">
    <location>
        <begin position="21"/>
        <end position="126"/>
    </location>
</feature>
<comment type="cofactor">
    <cofactor evidence="1">
        <name>Zn(2+)</name>
        <dbReference type="ChEBI" id="CHEBI:29105"/>
    </cofactor>
</comment>
<dbReference type="Pfam" id="PF00107">
    <property type="entry name" value="ADH_zinc_N"/>
    <property type="match status" value="1"/>
</dbReference>
<dbReference type="AlphaFoldDB" id="A0A7C5AMJ5"/>